<feature type="transmembrane region" description="Helical" evidence="6">
    <location>
        <begin position="77"/>
        <end position="100"/>
    </location>
</feature>
<evidence type="ECO:0000256" key="4">
    <source>
        <dbReference type="ARBA" id="ARBA00022989"/>
    </source>
</evidence>
<name>A0A9N8V3W7_9GLOM</name>
<dbReference type="OrthoDB" id="5344169at2759"/>
<evidence type="ECO:0000313" key="7">
    <source>
        <dbReference type="EMBL" id="CAG8438847.1"/>
    </source>
</evidence>
<organism evidence="7 8">
    <name type="scientific">Diversispora eburnea</name>
    <dbReference type="NCBI Taxonomy" id="1213867"/>
    <lineage>
        <taxon>Eukaryota</taxon>
        <taxon>Fungi</taxon>
        <taxon>Fungi incertae sedis</taxon>
        <taxon>Mucoromycota</taxon>
        <taxon>Glomeromycotina</taxon>
        <taxon>Glomeromycetes</taxon>
        <taxon>Diversisporales</taxon>
        <taxon>Diversisporaceae</taxon>
        <taxon>Diversispora</taxon>
    </lineage>
</organism>
<feature type="transmembrane region" description="Helical" evidence="6">
    <location>
        <begin position="353"/>
        <end position="369"/>
    </location>
</feature>
<feature type="transmembrane region" description="Helical" evidence="6">
    <location>
        <begin position="283"/>
        <end position="300"/>
    </location>
</feature>
<reference evidence="7" key="1">
    <citation type="submission" date="2021-06" db="EMBL/GenBank/DDBJ databases">
        <authorList>
            <person name="Kallberg Y."/>
            <person name="Tangrot J."/>
            <person name="Rosling A."/>
        </authorList>
    </citation>
    <scope>NUCLEOTIDE SEQUENCE</scope>
    <source>
        <strain evidence="7">AZ414A</strain>
    </source>
</reference>
<sequence>MTGKNEKVEAELTIDNNEVVKAVNEKPKGRLFNAAEMKNIAFYIGGIMCFKFAYETLSNSISLIAQERFPKGALTLASTLTSTFNVMQILFSIAGAQLLIHYNTNKILAFSMFCFGALALVLIILEAATGGYIGAADKWVPGTWAPELLFALYLPMGGCLGVVELVRRVIPRDIVGEDPIKLMKMDASVHIFYEIAGTAGAFSSTATIKKLGPVYALFVIPVFFTAAGITWLFIKITTNYDKLKLEDIDGIKVSRTGGIRKVFTTYFYSIKRGFIIITSERRFIWLIPGYVLPLMFHRYIEGYLFPTFSKQVLKEGHLSGFLLAASNFGELCGALLVLVIGSRIYSPLPWVRLDSMTLMVLWVFPYLRVTSSLGSIKWVGAVFPLMMVLSAGWAAGDVSLVAYVQSRLHSVNAANEEGTSPLGCVMALLYSSYVLGYLALSIPMGKLFDKYKADGNIIRAFFWGSGILIVIGAVIIFSSTFIPKGAFALNPKVDGVAALKMDQRAIADEVEHRNGQSSINRASINE</sequence>
<evidence type="ECO:0000256" key="2">
    <source>
        <dbReference type="ARBA" id="ARBA00022475"/>
    </source>
</evidence>
<accession>A0A9N8V3W7</accession>
<dbReference type="Gene3D" id="1.20.1250.20">
    <property type="entry name" value="MFS general substrate transporter like domains"/>
    <property type="match status" value="1"/>
</dbReference>
<feature type="transmembrane region" description="Helical" evidence="6">
    <location>
        <begin position="187"/>
        <end position="208"/>
    </location>
</feature>
<keyword evidence="4 6" id="KW-1133">Transmembrane helix</keyword>
<protein>
    <submittedName>
        <fullName evidence="7">6679_t:CDS:1</fullName>
    </submittedName>
</protein>
<evidence type="ECO:0000256" key="1">
    <source>
        <dbReference type="ARBA" id="ARBA00004651"/>
    </source>
</evidence>
<dbReference type="PANTHER" id="PTHR23513">
    <property type="entry name" value="INTEGRAL MEMBRANE EFFLUX PROTEIN-RELATED"/>
    <property type="match status" value="1"/>
</dbReference>
<feature type="transmembrane region" description="Helical" evidence="6">
    <location>
        <begin position="107"/>
        <end position="128"/>
    </location>
</feature>
<comment type="caution">
    <text evidence="7">The sequence shown here is derived from an EMBL/GenBank/DDBJ whole genome shotgun (WGS) entry which is preliminary data.</text>
</comment>
<dbReference type="Proteomes" id="UP000789706">
    <property type="component" value="Unassembled WGS sequence"/>
</dbReference>
<evidence type="ECO:0000256" key="6">
    <source>
        <dbReference type="SAM" id="Phobius"/>
    </source>
</evidence>
<feature type="transmembrane region" description="Helical" evidence="6">
    <location>
        <begin position="40"/>
        <end position="57"/>
    </location>
</feature>
<feature type="transmembrane region" description="Helical" evidence="6">
    <location>
        <begin position="460"/>
        <end position="482"/>
    </location>
</feature>
<keyword evidence="8" id="KW-1185">Reference proteome</keyword>
<keyword evidence="3 6" id="KW-0812">Transmembrane</keyword>
<dbReference type="AlphaFoldDB" id="A0A9N8V3W7"/>
<keyword evidence="5 6" id="KW-0472">Membrane</keyword>
<feature type="transmembrane region" description="Helical" evidence="6">
    <location>
        <begin position="422"/>
        <end position="440"/>
    </location>
</feature>
<dbReference type="SUPFAM" id="SSF103473">
    <property type="entry name" value="MFS general substrate transporter"/>
    <property type="match status" value="1"/>
</dbReference>
<evidence type="ECO:0000313" key="8">
    <source>
        <dbReference type="Proteomes" id="UP000789706"/>
    </source>
</evidence>
<evidence type="ECO:0000256" key="3">
    <source>
        <dbReference type="ARBA" id="ARBA00022692"/>
    </source>
</evidence>
<feature type="transmembrane region" description="Helical" evidence="6">
    <location>
        <begin position="214"/>
        <end position="234"/>
    </location>
</feature>
<evidence type="ECO:0000256" key="5">
    <source>
        <dbReference type="ARBA" id="ARBA00023136"/>
    </source>
</evidence>
<feature type="transmembrane region" description="Helical" evidence="6">
    <location>
        <begin position="148"/>
        <end position="166"/>
    </location>
</feature>
<dbReference type="EMBL" id="CAJVPK010000054">
    <property type="protein sequence ID" value="CAG8438847.1"/>
    <property type="molecule type" value="Genomic_DNA"/>
</dbReference>
<dbReference type="InterPro" id="IPR036259">
    <property type="entry name" value="MFS_trans_sf"/>
</dbReference>
<dbReference type="PANTHER" id="PTHR23513:SF6">
    <property type="entry name" value="MAJOR FACILITATOR SUPERFAMILY ASSOCIATED DOMAIN-CONTAINING PROTEIN"/>
    <property type="match status" value="1"/>
</dbReference>
<feature type="transmembrane region" description="Helical" evidence="6">
    <location>
        <begin position="320"/>
        <end position="341"/>
    </location>
</feature>
<keyword evidence="2" id="KW-1003">Cell membrane</keyword>
<feature type="transmembrane region" description="Helical" evidence="6">
    <location>
        <begin position="381"/>
        <end position="402"/>
    </location>
</feature>
<dbReference type="GO" id="GO:0005886">
    <property type="term" value="C:plasma membrane"/>
    <property type="evidence" value="ECO:0007669"/>
    <property type="project" value="UniProtKB-SubCell"/>
</dbReference>
<gene>
    <name evidence="7" type="ORF">DEBURN_LOCUS1269</name>
</gene>
<comment type="subcellular location">
    <subcellularLocation>
        <location evidence="1">Cell membrane</location>
        <topology evidence="1">Multi-pass membrane protein</topology>
    </subcellularLocation>
</comment>
<proteinExistence type="predicted"/>